<evidence type="ECO:0000313" key="2">
    <source>
        <dbReference type="EMBL" id="SMG19706.1"/>
    </source>
</evidence>
<feature type="transmembrane region" description="Helical" evidence="1">
    <location>
        <begin position="12"/>
        <end position="28"/>
    </location>
</feature>
<keyword evidence="3" id="KW-1185">Reference proteome</keyword>
<keyword evidence="1" id="KW-0472">Membrane</keyword>
<dbReference type="EMBL" id="FXAZ01000001">
    <property type="protein sequence ID" value="SMG19706.1"/>
    <property type="molecule type" value="Genomic_DNA"/>
</dbReference>
<keyword evidence="1" id="KW-0812">Transmembrane</keyword>
<sequence>MKKNIIKYKKSLFIFMGSLLILIFIYYHKPIEIYLDYPAVMYKEEMYTNTSVELKIIIRRQLFSKDRIDGSILVGDKSFLVSNNQIYHEDDTIPVTDPRSLSEILREKIYDKTLKLNHRTPEQVPLRVEITKDYKYLYGSLATEEETKSFIAPAKSREDVLLISKILFQES</sequence>
<name>A0A1X7IY19_9BACL</name>
<evidence type="ECO:0000256" key="1">
    <source>
        <dbReference type="SAM" id="Phobius"/>
    </source>
</evidence>
<accession>A0A1X7IY19</accession>
<evidence type="ECO:0000313" key="3">
    <source>
        <dbReference type="Proteomes" id="UP000193834"/>
    </source>
</evidence>
<keyword evidence="1" id="KW-1133">Transmembrane helix</keyword>
<organism evidence="2 3">
    <name type="scientific">Paenibacillus aquistagni</name>
    <dbReference type="NCBI Taxonomy" id="1852522"/>
    <lineage>
        <taxon>Bacteria</taxon>
        <taxon>Bacillati</taxon>
        <taxon>Bacillota</taxon>
        <taxon>Bacilli</taxon>
        <taxon>Bacillales</taxon>
        <taxon>Paenibacillaceae</taxon>
        <taxon>Paenibacillus</taxon>
    </lineage>
</organism>
<gene>
    <name evidence="2" type="ORF">SAMN06295960_0943</name>
</gene>
<dbReference type="AlphaFoldDB" id="A0A1X7IY19"/>
<proteinExistence type="predicted"/>
<protein>
    <submittedName>
        <fullName evidence="2">Uncharacterized protein</fullName>
    </submittedName>
</protein>
<dbReference type="RefSeq" id="WP_085493147.1">
    <property type="nucleotide sequence ID" value="NZ_FXAZ01000001.1"/>
</dbReference>
<reference evidence="2 3" key="1">
    <citation type="submission" date="2017-04" db="EMBL/GenBank/DDBJ databases">
        <authorList>
            <person name="Afonso C.L."/>
            <person name="Miller P.J."/>
            <person name="Scott M.A."/>
            <person name="Spackman E."/>
            <person name="Goraichik I."/>
            <person name="Dimitrov K.M."/>
            <person name="Suarez D.L."/>
            <person name="Swayne D.E."/>
        </authorList>
    </citation>
    <scope>NUCLEOTIDE SEQUENCE [LARGE SCALE GENOMIC DNA]</scope>
    <source>
        <strain evidence="2 3">11</strain>
    </source>
</reference>
<dbReference type="Proteomes" id="UP000193834">
    <property type="component" value="Unassembled WGS sequence"/>
</dbReference>